<gene>
    <name evidence="1" type="ORF">METZ01_LOCUS134982</name>
</gene>
<dbReference type="EMBL" id="UINC01019401">
    <property type="protein sequence ID" value="SVA82128.1"/>
    <property type="molecule type" value="Genomic_DNA"/>
</dbReference>
<accession>A0A381YYN3</accession>
<protein>
    <submittedName>
        <fullName evidence="1">Uncharacterized protein</fullName>
    </submittedName>
</protein>
<proteinExistence type="predicted"/>
<sequence>MPRTISSDRERPAPMTGRNVCQGRFRVLWQAGSPFQNGAPAG</sequence>
<reference evidence="1" key="1">
    <citation type="submission" date="2018-05" db="EMBL/GenBank/DDBJ databases">
        <authorList>
            <person name="Lanie J.A."/>
            <person name="Ng W.-L."/>
            <person name="Kazmierczak K.M."/>
            <person name="Andrzejewski T.M."/>
            <person name="Davidsen T.M."/>
            <person name="Wayne K.J."/>
            <person name="Tettelin H."/>
            <person name="Glass J.I."/>
            <person name="Rusch D."/>
            <person name="Podicherti R."/>
            <person name="Tsui H.-C.T."/>
            <person name="Winkler M.E."/>
        </authorList>
    </citation>
    <scope>NUCLEOTIDE SEQUENCE</scope>
</reference>
<evidence type="ECO:0000313" key="1">
    <source>
        <dbReference type="EMBL" id="SVA82128.1"/>
    </source>
</evidence>
<name>A0A381YYN3_9ZZZZ</name>
<dbReference type="AlphaFoldDB" id="A0A381YYN3"/>
<organism evidence="1">
    <name type="scientific">marine metagenome</name>
    <dbReference type="NCBI Taxonomy" id="408172"/>
    <lineage>
        <taxon>unclassified sequences</taxon>
        <taxon>metagenomes</taxon>
        <taxon>ecological metagenomes</taxon>
    </lineage>
</organism>